<dbReference type="InterPro" id="IPR017938">
    <property type="entry name" value="Riboflavin_synthase-like_b-brl"/>
</dbReference>
<evidence type="ECO:0000256" key="1">
    <source>
        <dbReference type="ARBA" id="ARBA00000968"/>
    </source>
</evidence>
<dbReference type="PIRSF" id="PIRSF000498">
    <property type="entry name" value="Riboflavin_syn_A"/>
    <property type="match status" value="1"/>
</dbReference>
<keyword evidence="15" id="KW-1185">Reference proteome</keyword>
<evidence type="ECO:0000256" key="9">
    <source>
        <dbReference type="ARBA" id="ARBA00022737"/>
    </source>
</evidence>
<dbReference type="PROSITE" id="PS51177">
    <property type="entry name" value="LUMAZINE_BIND"/>
    <property type="match status" value="2"/>
</dbReference>
<name>A0A100HGV0_9DEIO</name>
<dbReference type="NCBIfam" id="TIGR00187">
    <property type="entry name" value="ribE"/>
    <property type="match status" value="1"/>
</dbReference>
<dbReference type="EMBL" id="BCMS01000001">
    <property type="protein sequence ID" value="GAQ20425.1"/>
    <property type="molecule type" value="Genomic_DNA"/>
</dbReference>
<comment type="subunit">
    <text evidence="4">Homotrimer.</text>
</comment>
<dbReference type="FunFam" id="2.40.30.20:FF:000004">
    <property type="entry name" value="Riboflavin synthase, alpha subunit"/>
    <property type="match status" value="1"/>
</dbReference>
<evidence type="ECO:0000256" key="5">
    <source>
        <dbReference type="ARBA" id="ARBA00012827"/>
    </source>
</evidence>
<dbReference type="GO" id="GO:0009231">
    <property type="term" value="P:riboflavin biosynthetic process"/>
    <property type="evidence" value="ECO:0007669"/>
    <property type="project" value="UniProtKB-KW"/>
</dbReference>
<dbReference type="NCBIfam" id="NF006767">
    <property type="entry name" value="PRK09289.1"/>
    <property type="match status" value="1"/>
</dbReference>
<evidence type="ECO:0000256" key="4">
    <source>
        <dbReference type="ARBA" id="ARBA00011233"/>
    </source>
</evidence>
<accession>A0A100HGV0</accession>
<evidence type="ECO:0000256" key="10">
    <source>
        <dbReference type="NCBIfam" id="TIGR00187"/>
    </source>
</evidence>
<dbReference type="Pfam" id="PF00677">
    <property type="entry name" value="Lum_binding"/>
    <property type="match status" value="2"/>
</dbReference>
<feature type="domain" description="Lumazine-binding" evidence="13">
    <location>
        <begin position="96"/>
        <end position="202"/>
    </location>
</feature>
<dbReference type="OrthoDB" id="9788537at2"/>
<feature type="compositionally biased region" description="Basic and acidic residues" evidence="12">
    <location>
        <begin position="213"/>
        <end position="228"/>
    </location>
</feature>
<feature type="region of interest" description="Disordered" evidence="12">
    <location>
        <begin position="213"/>
        <end position="253"/>
    </location>
</feature>
<feature type="domain" description="Lumazine-binding" evidence="13">
    <location>
        <begin position="1"/>
        <end position="95"/>
    </location>
</feature>
<comment type="function">
    <text evidence="2">Catalyzes the dismutation of two molecules of 6,7-dimethyl-8-ribityllumazine, resulting in the formation of riboflavin and 5-amino-6-(D-ribitylamino)uracil.</text>
</comment>
<dbReference type="InterPro" id="IPR001783">
    <property type="entry name" value="Lumazine-bd"/>
</dbReference>
<evidence type="ECO:0000313" key="15">
    <source>
        <dbReference type="Proteomes" id="UP000056209"/>
    </source>
</evidence>
<comment type="catalytic activity">
    <reaction evidence="1">
        <text>2 6,7-dimethyl-8-(1-D-ribityl)lumazine + H(+) = 5-amino-6-(D-ribitylamino)uracil + riboflavin</text>
        <dbReference type="Rhea" id="RHEA:20772"/>
        <dbReference type="ChEBI" id="CHEBI:15378"/>
        <dbReference type="ChEBI" id="CHEBI:15934"/>
        <dbReference type="ChEBI" id="CHEBI:57986"/>
        <dbReference type="ChEBI" id="CHEBI:58201"/>
        <dbReference type="EC" id="2.5.1.9"/>
    </reaction>
</comment>
<evidence type="ECO:0000256" key="7">
    <source>
        <dbReference type="ARBA" id="ARBA00022619"/>
    </source>
</evidence>
<proteinExistence type="predicted"/>
<dbReference type="PANTHER" id="PTHR21098">
    <property type="entry name" value="RIBOFLAVIN SYNTHASE ALPHA CHAIN"/>
    <property type="match status" value="1"/>
</dbReference>
<evidence type="ECO:0000256" key="12">
    <source>
        <dbReference type="SAM" id="MobiDB-lite"/>
    </source>
</evidence>
<dbReference type="CDD" id="cd00402">
    <property type="entry name" value="Riboflavin_synthase_like"/>
    <property type="match status" value="1"/>
</dbReference>
<dbReference type="EC" id="2.5.1.9" evidence="5 10"/>
<evidence type="ECO:0000259" key="13">
    <source>
        <dbReference type="PROSITE" id="PS51177"/>
    </source>
</evidence>
<dbReference type="SUPFAM" id="SSF63380">
    <property type="entry name" value="Riboflavin synthase domain-like"/>
    <property type="match status" value="2"/>
</dbReference>
<dbReference type="InterPro" id="IPR026017">
    <property type="entry name" value="Lumazine-bd_dom"/>
</dbReference>
<feature type="repeat" description="Lumazine-binding" evidence="11">
    <location>
        <begin position="1"/>
        <end position="95"/>
    </location>
</feature>
<dbReference type="Gene3D" id="2.40.30.20">
    <property type="match status" value="2"/>
</dbReference>
<dbReference type="Proteomes" id="UP000056209">
    <property type="component" value="Unassembled WGS sequence"/>
</dbReference>
<keyword evidence="9" id="KW-0677">Repeat</keyword>
<feature type="repeat" description="Lumazine-binding" evidence="11">
    <location>
        <begin position="96"/>
        <end position="202"/>
    </location>
</feature>
<dbReference type="GO" id="GO:0004746">
    <property type="term" value="F:riboflavin synthase activity"/>
    <property type="evidence" value="ECO:0007669"/>
    <property type="project" value="UniProtKB-UniRule"/>
</dbReference>
<organism evidence="14 15">
    <name type="scientific">Deinococcus grandis</name>
    <dbReference type="NCBI Taxonomy" id="57498"/>
    <lineage>
        <taxon>Bacteria</taxon>
        <taxon>Thermotogati</taxon>
        <taxon>Deinococcota</taxon>
        <taxon>Deinococci</taxon>
        <taxon>Deinococcales</taxon>
        <taxon>Deinococcaceae</taxon>
        <taxon>Deinococcus</taxon>
    </lineage>
</organism>
<keyword evidence="7" id="KW-0686">Riboflavin biosynthesis</keyword>
<dbReference type="AlphaFoldDB" id="A0A100HGV0"/>
<keyword evidence="8" id="KW-0808">Transferase</keyword>
<comment type="caution">
    <text evidence="14">The sequence shown here is derived from an EMBL/GenBank/DDBJ whole genome shotgun (WGS) entry which is preliminary data.</text>
</comment>
<evidence type="ECO:0000256" key="2">
    <source>
        <dbReference type="ARBA" id="ARBA00002803"/>
    </source>
</evidence>
<evidence type="ECO:0000256" key="6">
    <source>
        <dbReference type="ARBA" id="ARBA00013950"/>
    </source>
</evidence>
<evidence type="ECO:0000256" key="3">
    <source>
        <dbReference type="ARBA" id="ARBA00004887"/>
    </source>
</evidence>
<evidence type="ECO:0000256" key="8">
    <source>
        <dbReference type="ARBA" id="ARBA00022679"/>
    </source>
</evidence>
<reference evidence="15" key="1">
    <citation type="submission" date="2015-11" db="EMBL/GenBank/DDBJ databases">
        <title>Draft Genome Sequence of the Radioresistant Bacterium Deinococcus grandis, Isolated from Freshwater Fish in Japan.</title>
        <authorList>
            <person name="Satoh K."/>
            <person name="Onodera T."/>
            <person name="Omoso K."/>
            <person name="Takeda-Yano K."/>
            <person name="Katayama T."/>
            <person name="Oono Y."/>
            <person name="Narumi I."/>
        </authorList>
    </citation>
    <scope>NUCLEOTIDE SEQUENCE [LARGE SCALE GENOMIC DNA]</scope>
    <source>
        <strain evidence="15">ATCC 43672</strain>
    </source>
</reference>
<dbReference type="FunFam" id="2.40.30.20:FF:000003">
    <property type="entry name" value="Riboflavin synthase, alpha subunit"/>
    <property type="match status" value="1"/>
</dbReference>
<dbReference type="InterPro" id="IPR023366">
    <property type="entry name" value="ATP_synth_asu-like_sf"/>
</dbReference>
<dbReference type="PANTHER" id="PTHR21098:SF12">
    <property type="entry name" value="RIBOFLAVIN SYNTHASE"/>
    <property type="match status" value="1"/>
</dbReference>
<gene>
    <name evidence="14" type="ORF">DEIGR_100452</name>
</gene>
<comment type="pathway">
    <text evidence="3">Cofactor biosynthesis; riboflavin biosynthesis; riboflavin from 2-hydroxy-3-oxobutyl phosphate and 5-amino-6-(D-ribitylamino)uracil: step 2/2.</text>
</comment>
<sequence length="253" mass="26981">MFTGIIEQVGVIARTTENEGNLTVTIQPARMWADVELGESIAVNGTCLTVTTWDAAGFTVDLSRETLAKTAPHWREGTKVNLERAMTAQARFGGHVVSGHVDGVGEILRVDAQPGAYTMTVRAAPHLARYLVPKGSVTVDGVSLTVVDAGGPAGSRADLRPDEFTLWLVPHTLEVTTLHTWAAGTKVNLEADQMAKYVERLILMRDWEAGQRVEGSEGLKSEGSKGRIEGAGFSSDSQMLGPSDSPIVEGGVL</sequence>
<evidence type="ECO:0000313" key="14">
    <source>
        <dbReference type="EMBL" id="GAQ20425.1"/>
    </source>
</evidence>
<evidence type="ECO:0000256" key="11">
    <source>
        <dbReference type="PROSITE-ProRule" id="PRU00524"/>
    </source>
</evidence>
<protein>
    <recommendedName>
        <fullName evidence="6 10">Riboflavin synthase</fullName>
        <ecNumber evidence="5 10">2.5.1.9</ecNumber>
    </recommendedName>
</protein>